<keyword evidence="1" id="KW-0067">ATP-binding</keyword>
<feature type="domain" description="PIPK" evidence="3">
    <location>
        <begin position="345"/>
        <end position="687"/>
    </location>
</feature>
<evidence type="ECO:0000256" key="1">
    <source>
        <dbReference type="PROSITE-ProRule" id="PRU00781"/>
    </source>
</evidence>
<dbReference type="RefSeq" id="XP_001442204.1">
    <property type="nucleotide sequence ID" value="XM_001442167.1"/>
</dbReference>
<evidence type="ECO:0000313" key="5">
    <source>
        <dbReference type="Proteomes" id="UP000000600"/>
    </source>
</evidence>
<dbReference type="KEGG" id="ptm:GSPATT00010975001"/>
<dbReference type="Pfam" id="PF01504">
    <property type="entry name" value="PIP5K"/>
    <property type="match status" value="2"/>
</dbReference>
<dbReference type="GO" id="GO:0046854">
    <property type="term" value="P:phosphatidylinositol phosphate biosynthetic process"/>
    <property type="evidence" value="ECO:0000318"/>
    <property type="project" value="GO_Central"/>
</dbReference>
<keyword evidence="5" id="KW-1185">Reference proteome</keyword>
<keyword evidence="1" id="KW-0547">Nucleotide-binding</keyword>
<dbReference type="InterPro" id="IPR023610">
    <property type="entry name" value="PInositol-4/5-P-5/4-kinase"/>
</dbReference>
<organism evidence="4 5">
    <name type="scientific">Paramecium tetraurelia</name>
    <dbReference type="NCBI Taxonomy" id="5888"/>
    <lineage>
        <taxon>Eukaryota</taxon>
        <taxon>Sar</taxon>
        <taxon>Alveolata</taxon>
        <taxon>Ciliophora</taxon>
        <taxon>Intramacronucleata</taxon>
        <taxon>Oligohymenophorea</taxon>
        <taxon>Peniculida</taxon>
        <taxon>Parameciidae</taxon>
        <taxon>Paramecium</taxon>
    </lineage>
</organism>
<dbReference type="OMA" id="YSVENYW"/>
<dbReference type="STRING" id="5888.A0CVJ0"/>
<dbReference type="Gene3D" id="3.30.800.10">
    <property type="entry name" value="Phosphatidylinositol Phosphate Kinase II Beta"/>
    <property type="match status" value="1"/>
</dbReference>
<dbReference type="PANTHER" id="PTHR23086">
    <property type="entry name" value="PHOSPHATIDYLINOSITOL-4-PHOSPHATE 5-KINASE"/>
    <property type="match status" value="1"/>
</dbReference>
<keyword evidence="1" id="KW-0808">Transferase</keyword>
<dbReference type="AlphaFoldDB" id="A0CVJ0"/>
<evidence type="ECO:0000313" key="4">
    <source>
        <dbReference type="EMBL" id="CAK74807.1"/>
    </source>
</evidence>
<dbReference type="InterPro" id="IPR002498">
    <property type="entry name" value="PInositol-4-P-4/5-kinase_core"/>
</dbReference>
<dbReference type="PANTHER" id="PTHR23086:SF8">
    <property type="entry name" value="PHOSPHATIDYLINOSITOL 5-PHOSPHATE 4-KINASE, ISOFORM A"/>
    <property type="match status" value="1"/>
</dbReference>
<keyword evidence="2" id="KW-0472">Membrane</keyword>
<feature type="transmembrane region" description="Helical" evidence="2">
    <location>
        <begin position="228"/>
        <end position="245"/>
    </location>
</feature>
<dbReference type="HOGENOM" id="CLU_377899_0_0_1"/>
<dbReference type="SUPFAM" id="SSF56104">
    <property type="entry name" value="SAICAR synthase-like"/>
    <property type="match status" value="1"/>
</dbReference>
<dbReference type="PROSITE" id="PS51455">
    <property type="entry name" value="PIPK"/>
    <property type="match status" value="1"/>
</dbReference>
<feature type="transmembrane region" description="Helical" evidence="2">
    <location>
        <begin position="265"/>
        <end position="288"/>
    </location>
</feature>
<protein>
    <recommendedName>
        <fullName evidence="3">PIPK domain-containing protein</fullName>
    </recommendedName>
</protein>
<dbReference type="GO" id="GO:0005524">
    <property type="term" value="F:ATP binding"/>
    <property type="evidence" value="ECO:0007669"/>
    <property type="project" value="UniProtKB-UniRule"/>
</dbReference>
<reference evidence="4 5" key="1">
    <citation type="journal article" date="2006" name="Nature">
        <title>Global trends of whole-genome duplications revealed by the ciliate Paramecium tetraurelia.</title>
        <authorList>
            <consortium name="Genoscope"/>
            <person name="Aury J.-M."/>
            <person name="Jaillon O."/>
            <person name="Duret L."/>
            <person name="Noel B."/>
            <person name="Jubin C."/>
            <person name="Porcel B.M."/>
            <person name="Segurens B."/>
            <person name="Daubin V."/>
            <person name="Anthouard V."/>
            <person name="Aiach N."/>
            <person name="Arnaiz O."/>
            <person name="Billaut A."/>
            <person name="Beisson J."/>
            <person name="Blanc I."/>
            <person name="Bouhouche K."/>
            <person name="Camara F."/>
            <person name="Duharcourt S."/>
            <person name="Guigo R."/>
            <person name="Gogendeau D."/>
            <person name="Katinka M."/>
            <person name="Keller A.-M."/>
            <person name="Kissmehl R."/>
            <person name="Klotz C."/>
            <person name="Koll F."/>
            <person name="Le Moue A."/>
            <person name="Lepere C."/>
            <person name="Malinsky S."/>
            <person name="Nowacki M."/>
            <person name="Nowak J.K."/>
            <person name="Plattner H."/>
            <person name="Poulain J."/>
            <person name="Ruiz F."/>
            <person name="Serrano V."/>
            <person name="Zagulski M."/>
            <person name="Dessen P."/>
            <person name="Betermier M."/>
            <person name="Weissenbach J."/>
            <person name="Scarpelli C."/>
            <person name="Schachter V."/>
            <person name="Sperling L."/>
            <person name="Meyer E."/>
            <person name="Cohen J."/>
            <person name="Wincker P."/>
        </authorList>
    </citation>
    <scope>NUCLEOTIDE SEQUENCE [LARGE SCALE GENOMIC DNA]</scope>
    <source>
        <strain evidence="4 5">Stock d4-2</strain>
    </source>
</reference>
<feature type="transmembrane region" description="Helical" evidence="2">
    <location>
        <begin position="188"/>
        <end position="208"/>
    </location>
</feature>
<dbReference type="eggNOG" id="KOG0229">
    <property type="taxonomic scope" value="Eukaryota"/>
</dbReference>
<dbReference type="Proteomes" id="UP000000600">
    <property type="component" value="Unassembled WGS sequence"/>
</dbReference>
<dbReference type="GO" id="GO:0005886">
    <property type="term" value="C:plasma membrane"/>
    <property type="evidence" value="ECO:0000318"/>
    <property type="project" value="GO_Central"/>
</dbReference>
<dbReference type="GO" id="GO:0016308">
    <property type="term" value="F:1-phosphatidylinositol-4-phosphate 5-kinase activity"/>
    <property type="evidence" value="ECO:0000318"/>
    <property type="project" value="GO_Central"/>
</dbReference>
<accession>A0CVJ0</accession>
<dbReference type="CDD" id="cd00139">
    <property type="entry name" value="PIPKc"/>
    <property type="match status" value="1"/>
</dbReference>
<dbReference type="OrthoDB" id="416009at2759"/>
<feature type="transmembrane region" description="Helical" evidence="2">
    <location>
        <begin position="152"/>
        <end position="168"/>
    </location>
</feature>
<gene>
    <name evidence="4" type="ORF">GSPATT00010975001</name>
</gene>
<sequence length="693" mass="81670">MSLGSSEYSVENYWKYIYVSLLIFSLCSASVIPIIYTYSPKCRHHPAQIVLILCRIIYILGILEMITCYQLFLDSVNFQELIQFLDNVIGYNKMREYYVFGFGSISDETLCQINQSLVFFGFLAQLNYYAILTLDFILTLTKPFLNTKMKQLSYNLGASFVTLIMFYLEKDSLEVTCKGIGARQVSQVFKLQMMVITVLLAISIYVGIKDLKKMKKINNVVKENRKKFFYNHLYLFLTLSIMWSLPLIMTTLSEQSRVHKLINKIYFAIMLLHRIVLSPYLATILLWIRLREPYFKSRTFLLIATIFCKRRWKENKDKNVDDSIMEQCQLPLSKLVQEQTNQETVSNILSSILKIVTYDEKITDLHKQCKYKKQFRFSSNKSDQLQNESQSPLIHSINYSLELTLPFQIKEYAPAVFQDIREKNGICYKQFQNSLRLDQNQNQIKKTQESLGKSGSFFFYTYDNLFVLKTITQSEIRLIQEFLEDYYKYINREQTFLAKFYGLYSISIEGFSQIHLLLMENIFEKIPKERIVYDLKGSLVNRKQNVKNSQVVDLTSSFAQYLPQEGVLKDQNFIKSTDIFIQLKQQDRDNLFNILKDDIDFLLKNNIMDYSLLIAVCYNNISKGKRVYCNSSKCFCFGLIDYTQKFTFKKKLEYFYKFHVKRKGQQISCVDPQFYSQRFISFVNSIIAINDWA</sequence>
<dbReference type="GeneID" id="5027989"/>
<keyword evidence="2" id="KW-0812">Transmembrane</keyword>
<dbReference type="InterPro" id="IPR027483">
    <property type="entry name" value="PInositol-4-P-4/5-kinase_C_sf"/>
</dbReference>
<proteinExistence type="predicted"/>
<keyword evidence="1" id="KW-0418">Kinase</keyword>
<evidence type="ECO:0000256" key="2">
    <source>
        <dbReference type="SAM" id="Phobius"/>
    </source>
</evidence>
<name>A0CVJ0_PARTE</name>
<feature type="transmembrane region" description="Helical" evidence="2">
    <location>
        <begin position="117"/>
        <end position="140"/>
    </location>
</feature>
<keyword evidence="2" id="KW-1133">Transmembrane helix</keyword>
<dbReference type="InParanoid" id="A0CVJ0"/>
<dbReference type="InterPro" id="IPR027484">
    <property type="entry name" value="PInositol-4-P-5-kinase_N"/>
</dbReference>
<feature type="transmembrane region" description="Helical" evidence="2">
    <location>
        <begin position="16"/>
        <end position="38"/>
    </location>
</feature>
<dbReference type="Gene3D" id="3.30.810.10">
    <property type="entry name" value="2-Layer Sandwich"/>
    <property type="match status" value="1"/>
</dbReference>
<feature type="transmembrane region" description="Helical" evidence="2">
    <location>
        <begin position="50"/>
        <end position="72"/>
    </location>
</feature>
<dbReference type="EMBL" id="CT868196">
    <property type="protein sequence ID" value="CAK74807.1"/>
    <property type="molecule type" value="Genomic_DNA"/>
</dbReference>
<dbReference type="SMART" id="SM00330">
    <property type="entry name" value="PIPKc"/>
    <property type="match status" value="1"/>
</dbReference>
<evidence type="ECO:0000259" key="3">
    <source>
        <dbReference type="PROSITE" id="PS51455"/>
    </source>
</evidence>